<proteinExistence type="predicted"/>
<evidence type="ECO:0000313" key="3">
    <source>
        <dbReference type="EMBL" id="BCJ32407.1"/>
    </source>
</evidence>
<evidence type="ECO:0000259" key="2">
    <source>
        <dbReference type="Pfam" id="PF07179"/>
    </source>
</evidence>
<dbReference type="RefSeq" id="WP_030445129.1">
    <property type="nucleotide sequence ID" value="NZ_AP023354.1"/>
</dbReference>
<dbReference type="OrthoDB" id="3295680at2"/>
<feature type="region of interest" description="Disordered" evidence="1">
    <location>
        <begin position="128"/>
        <end position="152"/>
    </location>
</feature>
<organism evidence="3 4">
    <name type="scientific">Actinocatenispora sera</name>
    <dbReference type="NCBI Taxonomy" id="390989"/>
    <lineage>
        <taxon>Bacteria</taxon>
        <taxon>Bacillati</taxon>
        <taxon>Actinomycetota</taxon>
        <taxon>Actinomycetes</taxon>
        <taxon>Micromonosporales</taxon>
        <taxon>Micromonosporaceae</taxon>
        <taxon>Actinocatenispora</taxon>
    </lineage>
</organism>
<dbReference type="KEGG" id="aser:Asera_65150"/>
<keyword evidence="4" id="KW-1185">Reference proteome</keyword>
<dbReference type="Proteomes" id="UP000680750">
    <property type="component" value="Chromosome"/>
</dbReference>
<dbReference type="AlphaFoldDB" id="A0A810LAW4"/>
<sequence>MAEALGDAQVAARQALRRALLDVAAAACPDCAPVVERERGPFPVGAQPASGNGDWACTVTVATAPPGMAWTAPELVRTAAEVLTAHGWTVGAEPTVTEGHRYEVIAERPGGRVVASVRADDGILRLAGRCDAPPPEPAQPPRRAPRPDGWRPADDVQAALRLAVERDDDRGYLELLLDAPLYLPSAAVDADAAAPRFATVTVDGGVHLVAFTGEPAPAPRGAGWRVTTYQDLARSWPDPSWRLVVDPGTPIEAYLPAPSAEEADGTVRLPARPDPTAAATEPFRPLNALEAALYEAVAADDRDAIFAALAADGAVVWMATGTGDLHPTDPGYVWPVVPLDDGRAVCVYTASRRAADALGEEVEVAPVELAEVAAAWPDRTYRLVVDPGGPLAVTVPGFVLSTLVRR</sequence>
<protein>
    <recommendedName>
        <fullName evidence="2">SseB protein N-terminal domain-containing protein</fullName>
    </recommendedName>
</protein>
<dbReference type="InterPro" id="IPR009839">
    <property type="entry name" value="SseB_N"/>
</dbReference>
<feature type="domain" description="SseB protein N-terminal" evidence="2">
    <location>
        <begin position="289"/>
        <end position="397"/>
    </location>
</feature>
<gene>
    <name evidence="3" type="ORF">Asera_65150</name>
</gene>
<name>A0A810LAW4_9ACTN</name>
<accession>A0A810LAW4</accession>
<evidence type="ECO:0000256" key="1">
    <source>
        <dbReference type="SAM" id="MobiDB-lite"/>
    </source>
</evidence>
<dbReference type="EMBL" id="AP023354">
    <property type="protein sequence ID" value="BCJ32407.1"/>
    <property type="molecule type" value="Genomic_DNA"/>
</dbReference>
<feature type="compositionally biased region" description="Pro residues" evidence="1">
    <location>
        <begin position="132"/>
        <end position="142"/>
    </location>
</feature>
<dbReference type="Pfam" id="PF07179">
    <property type="entry name" value="SseB"/>
    <property type="match status" value="1"/>
</dbReference>
<evidence type="ECO:0000313" key="4">
    <source>
        <dbReference type="Proteomes" id="UP000680750"/>
    </source>
</evidence>
<reference evidence="3" key="1">
    <citation type="submission" date="2020-08" db="EMBL/GenBank/DDBJ databases">
        <title>Whole genome shotgun sequence of Actinocatenispora sera NBRC 101916.</title>
        <authorList>
            <person name="Komaki H."/>
            <person name="Tamura T."/>
        </authorList>
    </citation>
    <scope>NUCLEOTIDE SEQUENCE</scope>
    <source>
        <strain evidence="3">NBRC 101916</strain>
    </source>
</reference>